<reference evidence="1" key="1">
    <citation type="submission" date="2022-09" db="EMBL/GenBank/DDBJ databases">
        <title>Aureispira anguillicida sp. nov., isolated from Leptocephalus of Japanese eel Anguilla japonica.</title>
        <authorList>
            <person name="Yuasa K."/>
            <person name="Mekata T."/>
            <person name="Ikunari K."/>
        </authorList>
    </citation>
    <scope>NUCLEOTIDE SEQUENCE</scope>
    <source>
        <strain evidence="1">EL160426</strain>
    </source>
</reference>
<dbReference type="EMBL" id="AP026867">
    <property type="protein sequence ID" value="BDS10476.1"/>
    <property type="molecule type" value="Genomic_DNA"/>
</dbReference>
<evidence type="ECO:0000313" key="2">
    <source>
        <dbReference type="Proteomes" id="UP001060919"/>
    </source>
</evidence>
<gene>
    <name evidence="1" type="ORF">AsAng_0011840</name>
</gene>
<organism evidence="1 2">
    <name type="scientific">Aureispira anguillae</name>
    <dbReference type="NCBI Taxonomy" id="2864201"/>
    <lineage>
        <taxon>Bacteria</taxon>
        <taxon>Pseudomonadati</taxon>
        <taxon>Bacteroidota</taxon>
        <taxon>Saprospiria</taxon>
        <taxon>Saprospirales</taxon>
        <taxon>Saprospiraceae</taxon>
        <taxon>Aureispira</taxon>
    </lineage>
</organism>
<evidence type="ECO:0000313" key="1">
    <source>
        <dbReference type="EMBL" id="BDS10476.1"/>
    </source>
</evidence>
<dbReference type="Proteomes" id="UP001060919">
    <property type="component" value="Chromosome"/>
</dbReference>
<keyword evidence="2" id="KW-1185">Reference proteome</keyword>
<sequence length="140" mass="15869">MKKIILTWIVLLGVVGLTYAQAQKTLVKTLAIEKETQEAIFALTGDVEVIEWENETIRIMTTITTPNTAENVIKALVAAGRYDYKMVVDKENQTITIDMPKKDRPILINGVDLDDQLNFKIYIPQGMKYRIGTADTFMLM</sequence>
<dbReference type="AlphaFoldDB" id="A0A916DQ21"/>
<dbReference type="KEGG" id="aup:AsAng_0011840"/>
<protein>
    <submittedName>
        <fullName evidence="1">Uncharacterized protein</fullName>
    </submittedName>
</protein>
<proteinExistence type="predicted"/>
<accession>A0A916DQ21</accession>
<name>A0A916DQ21_9BACT</name>
<dbReference type="RefSeq" id="WP_264791785.1">
    <property type="nucleotide sequence ID" value="NZ_AP026867.1"/>
</dbReference>